<feature type="domain" description="Transposase DDE" evidence="1">
    <location>
        <begin position="32"/>
        <end position="117"/>
    </location>
</feature>
<dbReference type="AlphaFoldDB" id="A0A6J4JK68"/>
<protein>
    <submittedName>
        <fullName evidence="2">Mobile element protein</fullName>
    </submittedName>
</protein>
<name>A0A6J4JK68_9CYAN</name>
<sequence length="117" mass="13828">MGNPLELALSGGQQHDVTQAPGLLVAQQPERVIADRGYDADSLIELIEQQGGQAVIPPRQNRKQPREYDRHWYKERHLIECLFNKIKQYRRIFSRFDKLARNYWSFLCFVCALLWLR</sequence>
<organism evidence="2">
    <name type="scientific">uncultured Coleofasciculus sp</name>
    <dbReference type="NCBI Taxonomy" id="1267456"/>
    <lineage>
        <taxon>Bacteria</taxon>
        <taxon>Bacillati</taxon>
        <taxon>Cyanobacteriota</taxon>
        <taxon>Cyanophyceae</taxon>
        <taxon>Coleofasciculales</taxon>
        <taxon>Coleofasciculaceae</taxon>
        <taxon>Coleofasciculus</taxon>
        <taxon>environmental samples</taxon>
    </lineage>
</organism>
<reference evidence="2" key="1">
    <citation type="submission" date="2020-02" db="EMBL/GenBank/DDBJ databases">
        <authorList>
            <person name="Meier V. D."/>
        </authorList>
    </citation>
    <scope>NUCLEOTIDE SEQUENCE</scope>
    <source>
        <strain evidence="2">AVDCRST_MAG92</strain>
    </source>
</reference>
<dbReference type="PANTHER" id="PTHR30007">
    <property type="entry name" value="PHP DOMAIN PROTEIN"/>
    <property type="match status" value="1"/>
</dbReference>
<evidence type="ECO:0000259" key="1">
    <source>
        <dbReference type="Pfam" id="PF13586"/>
    </source>
</evidence>
<gene>
    <name evidence="2" type="ORF">AVDCRST_MAG92-3466</name>
</gene>
<evidence type="ECO:0000313" key="2">
    <source>
        <dbReference type="EMBL" id="CAA9279922.1"/>
    </source>
</evidence>
<dbReference type="Pfam" id="PF13586">
    <property type="entry name" value="DDE_Tnp_1_2"/>
    <property type="match status" value="1"/>
</dbReference>
<dbReference type="InterPro" id="IPR025668">
    <property type="entry name" value="Tnp_DDE_dom"/>
</dbReference>
<accession>A0A6J4JK68</accession>
<dbReference type="EMBL" id="CADCTM010000586">
    <property type="protein sequence ID" value="CAA9279922.1"/>
    <property type="molecule type" value="Genomic_DNA"/>
</dbReference>
<dbReference type="PANTHER" id="PTHR30007:SF1">
    <property type="entry name" value="BLR1914 PROTEIN"/>
    <property type="match status" value="1"/>
</dbReference>
<proteinExistence type="predicted"/>
<dbReference type="NCBIfam" id="NF033580">
    <property type="entry name" value="transpos_IS5_3"/>
    <property type="match status" value="1"/>
</dbReference>